<sequence length="49" mass="5513">EILQASPTSASGIWKLEVSSFQCKEIHLTVLSPGKAAAYIQQRKERQRQ</sequence>
<proteinExistence type="predicted"/>
<dbReference type="InParanoid" id="A0A482WM77"/>
<accession>A0A482WM77</accession>
<evidence type="ECO:0000313" key="1">
    <source>
        <dbReference type="EMBL" id="RZF34583.1"/>
    </source>
</evidence>
<name>A0A482WM77_LAOST</name>
<reference evidence="1 2" key="1">
    <citation type="journal article" date="2017" name="Gigascience">
        <title>Genome sequence of the small brown planthopper, Laodelphax striatellus.</title>
        <authorList>
            <person name="Zhu J."/>
            <person name="Jiang F."/>
            <person name="Wang X."/>
            <person name="Yang P."/>
            <person name="Bao Y."/>
            <person name="Zhao W."/>
            <person name="Wang W."/>
            <person name="Lu H."/>
            <person name="Wang Q."/>
            <person name="Cui N."/>
            <person name="Li J."/>
            <person name="Chen X."/>
            <person name="Luo L."/>
            <person name="Yu J."/>
            <person name="Kang L."/>
            <person name="Cui F."/>
        </authorList>
    </citation>
    <scope>NUCLEOTIDE SEQUENCE [LARGE SCALE GENOMIC DNA]</scope>
    <source>
        <strain evidence="1">Lst14</strain>
    </source>
</reference>
<dbReference type="AlphaFoldDB" id="A0A482WM77"/>
<keyword evidence="2" id="KW-1185">Reference proteome</keyword>
<dbReference type="EMBL" id="QKKF02031049">
    <property type="protein sequence ID" value="RZF34583.1"/>
    <property type="molecule type" value="Genomic_DNA"/>
</dbReference>
<feature type="non-terminal residue" evidence="1">
    <location>
        <position position="1"/>
    </location>
</feature>
<comment type="caution">
    <text evidence="1">The sequence shown here is derived from an EMBL/GenBank/DDBJ whole genome shotgun (WGS) entry which is preliminary data.</text>
</comment>
<evidence type="ECO:0000313" key="2">
    <source>
        <dbReference type="Proteomes" id="UP000291343"/>
    </source>
</evidence>
<protein>
    <submittedName>
        <fullName evidence="1">Uncharacterized protein</fullName>
    </submittedName>
</protein>
<dbReference type="Proteomes" id="UP000291343">
    <property type="component" value="Unassembled WGS sequence"/>
</dbReference>
<gene>
    <name evidence="1" type="ORF">LSTR_LSTR015743</name>
</gene>
<organism evidence="1 2">
    <name type="scientific">Laodelphax striatellus</name>
    <name type="common">Small brown planthopper</name>
    <name type="synonym">Delphax striatella</name>
    <dbReference type="NCBI Taxonomy" id="195883"/>
    <lineage>
        <taxon>Eukaryota</taxon>
        <taxon>Metazoa</taxon>
        <taxon>Ecdysozoa</taxon>
        <taxon>Arthropoda</taxon>
        <taxon>Hexapoda</taxon>
        <taxon>Insecta</taxon>
        <taxon>Pterygota</taxon>
        <taxon>Neoptera</taxon>
        <taxon>Paraneoptera</taxon>
        <taxon>Hemiptera</taxon>
        <taxon>Auchenorrhyncha</taxon>
        <taxon>Fulgoroidea</taxon>
        <taxon>Delphacidae</taxon>
        <taxon>Criomorphinae</taxon>
        <taxon>Laodelphax</taxon>
    </lineage>
</organism>